<reference evidence="6" key="1">
    <citation type="journal article" date="2016" name="Insect Biochem. Mol. Biol.">
        <title>Multifaceted biological insights from a draft genome sequence of the tobacco hornworm moth, Manduca sexta.</title>
        <authorList>
            <person name="Kanost M.R."/>
            <person name="Arrese E.L."/>
            <person name="Cao X."/>
            <person name="Chen Y.R."/>
            <person name="Chellapilla S."/>
            <person name="Goldsmith M.R."/>
            <person name="Grosse-Wilde E."/>
            <person name="Heckel D.G."/>
            <person name="Herndon N."/>
            <person name="Jiang H."/>
            <person name="Papanicolaou A."/>
            <person name="Qu J."/>
            <person name="Soulages J.L."/>
            <person name="Vogel H."/>
            <person name="Walters J."/>
            <person name="Waterhouse R.M."/>
            <person name="Ahn S.J."/>
            <person name="Almeida F.C."/>
            <person name="An C."/>
            <person name="Aqrawi P."/>
            <person name="Bretschneider A."/>
            <person name="Bryant W.B."/>
            <person name="Bucks S."/>
            <person name="Chao H."/>
            <person name="Chevignon G."/>
            <person name="Christen J.M."/>
            <person name="Clarke D.F."/>
            <person name="Dittmer N.T."/>
            <person name="Ferguson L.C.F."/>
            <person name="Garavelou S."/>
            <person name="Gordon K.H.J."/>
            <person name="Gunaratna R.T."/>
            <person name="Han Y."/>
            <person name="Hauser F."/>
            <person name="He Y."/>
            <person name="Heidel-Fischer H."/>
            <person name="Hirsh A."/>
            <person name="Hu Y."/>
            <person name="Jiang H."/>
            <person name="Kalra D."/>
            <person name="Klinner C."/>
            <person name="Konig C."/>
            <person name="Kovar C."/>
            <person name="Kroll A.R."/>
            <person name="Kuwar S.S."/>
            <person name="Lee S.L."/>
            <person name="Lehman R."/>
            <person name="Li K."/>
            <person name="Li Z."/>
            <person name="Liang H."/>
            <person name="Lovelace S."/>
            <person name="Lu Z."/>
            <person name="Mansfield J.H."/>
            <person name="McCulloch K.J."/>
            <person name="Mathew T."/>
            <person name="Morton B."/>
            <person name="Muzny D.M."/>
            <person name="Neunemann D."/>
            <person name="Ongeri F."/>
            <person name="Pauchet Y."/>
            <person name="Pu L.L."/>
            <person name="Pyrousis I."/>
            <person name="Rao X.J."/>
            <person name="Redding A."/>
            <person name="Roesel C."/>
            <person name="Sanchez-Gracia A."/>
            <person name="Schaack S."/>
            <person name="Shukla A."/>
            <person name="Tetreau G."/>
            <person name="Wang Y."/>
            <person name="Xiong G.H."/>
            <person name="Traut W."/>
            <person name="Walsh T.K."/>
            <person name="Worley K.C."/>
            <person name="Wu D."/>
            <person name="Wu W."/>
            <person name="Wu Y.Q."/>
            <person name="Zhang X."/>
            <person name="Zou Z."/>
            <person name="Zucker H."/>
            <person name="Briscoe A.D."/>
            <person name="Burmester T."/>
            <person name="Clem R.J."/>
            <person name="Feyereisen R."/>
            <person name="Grimmelikhuijzen C.J.P."/>
            <person name="Hamodrakas S.J."/>
            <person name="Hansson B.S."/>
            <person name="Huguet E."/>
            <person name="Jermiin L.S."/>
            <person name="Lan Q."/>
            <person name="Lehman H.K."/>
            <person name="Lorenzen M."/>
            <person name="Merzendorfer H."/>
            <person name="Michalopoulos I."/>
            <person name="Morton D.B."/>
            <person name="Muthukrishnan S."/>
            <person name="Oakeshott J.G."/>
            <person name="Palmer W."/>
            <person name="Park Y."/>
            <person name="Passarelli A.L."/>
            <person name="Rozas J."/>
            <person name="Schwartz L.M."/>
            <person name="Smith W."/>
            <person name="Southgate A."/>
            <person name="Vilcinskas A."/>
            <person name="Vogt R."/>
            <person name="Wang P."/>
            <person name="Werren J."/>
            <person name="Yu X.Q."/>
            <person name="Zhou J.J."/>
            <person name="Brown S.J."/>
            <person name="Scherer S.E."/>
            <person name="Richards S."/>
            <person name="Blissard G.W."/>
        </authorList>
    </citation>
    <scope>NUCLEOTIDE SEQUENCE</scope>
</reference>
<dbReference type="Pfam" id="PF23445">
    <property type="entry name" value="WHD_SNRNP200"/>
    <property type="match status" value="1"/>
</dbReference>
<dbReference type="GO" id="GO:0016787">
    <property type="term" value="F:hydrolase activity"/>
    <property type="evidence" value="ECO:0007669"/>
    <property type="project" value="UniProtKB-KW"/>
</dbReference>
<dbReference type="EMBL" id="JH670077">
    <property type="protein sequence ID" value="KAG6465912.1"/>
    <property type="molecule type" value="Genomic_DNA"/>
</dbReference>
<reference evidence="6" key="2">
    <citation type="submission" date="2020-12" db="EMBL/GenBank/DDBJ databases">
        <authorList>
            <person name="Kanost M."/>
        </authorList>
    </citation>
    <scope>NUCLEOTIDE SEQUENCE</scope>
</reference>
<dbReference type="InterPro" id="IPR057842">
    <property type="entry name" value="WH_MER3"/>
</dbReference>
<sequence length="327" mass="38266">GTEIYDQSHGTFVDLSILDVLQIFGRAGRPQFDTSGTGIIITTHDKLTHYLKSMTNQFPIESNFINLLADNLNAEVALGTVTNIDEAVEWLSYTYLFVRMRINPQVYGLTYADVQEEPMLETKRRELITAAAMLLDKTHMIRYNERTGDLNITDLGRTASHYYITCETMEVFNSMVRKSMTQGYVLEMLTRCSDFQQLKVRKEELTELWSLKDQYCELRIEDAPEDIHWKINILLQTYLSRGRVNGSSLQSDLNYISQVIESIFNVRVMWNVLNRYLIVSIQISIVSVYIRYTIICNHKDYNTLHLRQDNYTSKKNYRLYENIDRCY</sequence>
<dbReference type="GO" id="GO:0005524">
    <property type="term" value="F:ATP binding"/>
    <property type="evidence" value="ECO:0007669"/>
    <property type="project" value="UniProtKB-KW"/>
</dbReference>
<dbReference type="SMART" id="SM00973">
    <property type="entry name" value="Sec63"/>
    <property type="match status" value="1"/>
</dbReference>
<gene>
    <name evidence="6" type="ORF">O3G_MSEX015492</name>
</gene>
<keyword evidence="1" id="KW-0547">Nucleotide-binding</keyword>
<feature type="domain" description="SEC63" evidence="5">
    <location>
        <begin position="152"/>
        <end position="323"/>
    </location>
</feature>
<keyword evidence="2" id="KW-0378">Hydrolase</keyword>
<accession>A0A921ZXA6</accession>
<evidence type="ECO:0000313" key="7">
    <source>
        <dbReference type="Proteomes" id="UP000791440"/>
    </source>
</evidence>
<dbReference type="Proteomes" id="UP000791440">
    <property type="component" value="Unassembled WGS sequence"/>
</dbReference>
<dbReference type="InterPro" id="IPR004179">
    <property type="entry name" value="Sec63-dom"/>
</dbReference>
<dbReference type="FunFam" id="1.10.10.10:FF:000024">
    <property type="entry name" value="U5 small nuclear ribonucleoprotein helicase"/>
    <property type="match status" value="1"/>
</dbReference>
<keyword evidence="4" id="KW-0067">ATP-binding</keyword>
<feature type="non-terminal residue" evidence="6">
    <location>
        <position position="1"/>
    </location>
</feature>
<comment type="caution">
    <text evidence="6">The sequence shown here is derived from an EMBL/GenBank/DDBJ whole genome shotgun (WGS) entry which is preliminary data.</text>
</comment>
<name>A0A921ZXA6_MANSE</name>
<evidence type="ECO:0000256" key="3">
    <source>
        <dbReference type="ARBA" id="ARBA00022806"/>
    </source>
</evidence>
<evidence type="ECO:0000256" key="2">
    <source>
        <dbReference type="ARBA" id="ARBA00022801"/>
    </source>
</evidence>
<dbReference type="AlphaFoldDB" id="A0A921ZXA6"/>
<proteinExistence type="predicted"/>
<protein>
    <recommendedName>
        <fullName evidence="5">SEC63 domain-containing protein</fullName>
    </recommendedName>
</protein>
<dbReference type="PANTHER" id="PTHR47961:SF13">
    <property type="entry name" value="ACTIVATING SIGNAL COINTEGRATOR 1 COMPLEX SUBUNIT 3"/>
    <property type="match status" value="1"/>
</dbReference>
<keyword evidence="7" id="KW-1185">Reference proteome</keyword>
<dbReference type="PANTHER" id="PTHR47961">
    <property type="entry name" value="DNA POLYMERASE THETA, PUTATIVE (AFU_ORTHOLOGUE AFUA_1G05260)-RELATED"/>
    <property type="match status" value="1"/>
</dbReference>
<keyword evidence="3" id="KW-0347">Helicase</keyword>
<dbReference type="Pfam" id="PF02889">
    <property type="entry name" value="Sec63"/>
    <property type="match status" value="1"/>
</dbReference>
<dbReference type="GO" id="GO:0004386">
    <property type="term" value="F:helicase activity"/>
    <property type="evidence" value="ECO:0007669"/>
    <property type="project" value="UniProtKB-KW"/>
</dbReference>
<evidence type="ECO:0000256" key="4">
    <source>
        <dbReference type="ARBA" id="ARBA00022840"/>
    </source>
</evidence>
<organism evidence="6 7">
    <name type="scientific">Manduca sexta</name>
    <name type="common">Tobacco hawkmoth</name>
    <name type="synonym">Tobacco hornworm</name>
    <dbReference type="NCBI Taxonomy" id="7130"/>
    <lineage>
        <taxon>Eukaryota</taxon>
        <taxon>Metazoa</taxon>
        <taxon>Ecdysozoa</taxon>
        <taxon>Arthropoda</taxon>
        <taxon>Hexapoda</taxon>
        <taxon>Insecta</taxon>
        <taxon>Pterygota</taxon>
        <taxon>Neoptera</taxon>
        <taxon>Endopterygota</taxon>
        <taxon>Lepidoptera</taxon>
        <taxon>Glossata</taxon>
        <taxon>Ditrysia</taxon>
        <taxon>Bombycoidea</taxon>
        <taxon>Sphingidae</taxon>
        <taxon>Sphinginae</taxon>
        <taxon>Sphingini</taxon>
        <taxon>Manduca</taxon>
    </lineage>
</organism>
<evidence type="ECO:0000256" key="1">
    <source>
        <dbReference type="ARBA" id="ARBA00022741"/>
    </source>
</evidence>
<evidence type="ECO:0000259" key="5">
    <source>
        <dbReference type="SMART" id="SM00973"/>
    </source>
</evidence>
<evidence type="ECO:0000313" key="6">
    <source>
        <dbReference type="EMBL" id="KAG6465912.1"/>
    </source>
</evidence>
<dbReference type="InterPro" id="IPR050474">
    <property type="entry name" value="Hel308_SKI2-like"/>
</dbReference>